<proteinExistence type="predicted"/>
<evidence type="ECO:0000313" key="2">
    <source>
        <dbReference type="EMBL" id="SUA46371.1"/>
    </source>
</evidence>
<gene>
    <name evidence="2" type="ORF">NCTC13184_04896</name>
</gene>
<dbReference type="EMBL" id="UGRU01000001">
    <property type="protein sequence ID" value="SUA46371.1"/>
    <property type="molecule type" value="Genomic_DNA"/>
</dbReference>
<dbReference type="Gene3D" id="3.40.462.20">
    <property type="match status" value="1"/>
</dbReference>
<sequence>MAARGRTPTPSPCWMPSRRYWMLCVSQEILRARCAAVQASSIWRTATIYLSFLGDPDDCEALLRPLRAQPLVSAAVSTVPGVRLTGVFAEPTHPHPYQGDSVAARGANPDALETELAHLASPQRRTPAFVFVHHLAGALRSPAAPVNAVGHRDADYLIRAISTPAPGFDPNTLAAEHDRGSTRSRSNPSAAWPISCSPTPRTVTVSPRVTHQRISRGFALLRVEPTRPDCSTRTATPEEHFVGMATF</sequence>
<protein>
    <submittedName>
        <fullName evidence="2">Uncharacterized protein</fullName>
    </submittedName>
</protein>
<accession>A0A378X145</accession>
<reference evidence="2 3" key="1">
    <citation type="submission" date="2018-06" db="EMBL/GenBank/DDBJ databases">
        <authorList>
            <consortium name="Pathogen Informatics"/>
            <person name="Doyle S."/>
        </authorList>
    </citation>
    <scope>NUCLEOTIDE SEQUENCE [LARGE SCALE GENOMIC DNA]</scope>
    <source>
        <strain evidence="2 3">NCTC13184</strain>
    </source>
</reference>
<name>A0A378X145_9NOCA</name>
<evidence type="ECO:0000313" key="3">
    <source>
        <dbReference type="Proteomes" id="UP000255082"/>
    </source>
</evidence>
<feature type="region of interest" description="Disordered" evidence="1">
    <location>
        <begin position="169"/>
        <end position="193"/>
    </location>
</feature>
<organism evidence="2 3">
    <name type="scientific">Nocardia africana</name>
    <dbReference type="NCBI Taxonomy" id="134964"/>
    <lineage>
        <taxon>Bacteria</taxon>
        <taxon>Bacillati</taxon>
        <taxon>Actinomycetota</taxon>
        <taxon>Actinomycetes</taxon>
        <taxon>Mycobacteriales</taxon>
        <taxon>Nocardiaceae</taxon>
        <taxon>Nocardia</taxon>
    </lineage>
</organism>
<dbReference type="AlphaFoldDB" id="A0A378X145"/>
<evidence type="ECO:0000256" key="1">
    <source>
        <dbReference type="SAM" id="MobiDB-lite"/>
    </source>
</evidence>
<dbReference type="Proteomes" id="UP000255082">
    <property type="component" value="Unassembled WGS sequence"/>
</dbReference>